<sequence length="254" mass="30111">MMTVYLCQDTITGIYSALYDAWLEKRAGEAKIALHGNMEPELFCEYSEVEEKQKKAKAIESLIRKYLGENAYEDIYRALLADDPEKANAVFMTMQEARRIKDSRRIMEHLDHPAVAKVFALSRRVANEAHYFIEFVRFRELKNGILFSEIAPKSQVLTCIGDHFANRFPLENFLIYDKTHRVFLLHEARKHWYLVWGKNLDEESICEISEQETEYEKLWKCFFHTIAVEERKNPVCQRSHLPLRFRTDMLEFDK</sequence>
<dbReference type="Pfam" id="PF13566">
    <property type="entry name" value="DUF4130"/>
    <property type="match status" value="1"/>
</dbReference>
<accession>A0ABT2TBM7</accession>
<feature type="domain" description="DUF4130" evidence="1">
    <location>
        <begin position="86"/>
        <end position="251"/>
    </location>
</feature>
<name>A0ABT2TBM7_9FIRM</name>
<dbReference type="NCBIfam" id="TIGR03915">
    <property type="entry name" value="SAM_7_link_chp"/>
    <property type="match status" value="1"/>
</dbReference>
<gene>
    <name evidence="2" type="ORF">OCV51_08095</name>
</gene>
<keyword evidence="3" id="KW-1185">Reference proteome</keyword>
<dbReference type="EMBL" id="JAOQJX010000010">
    <property type="protein sequence ID" value="MCU6747616.1"/>
    <property type="molecule type" value="Genomic_DNA"/>
</dbReference>
<comment type="caution">
    <text evidence="2">The sequence shown here is derived from an EMBL/GenBank/DDBJ whole genome shotgun (WGS) entry which is preliminary data.</text>
</comment>
<dbReference type="InterPro" id="IPR025404">
    <property type="entry name" value="DUF4130"/>
</dbReference>
<dbReference type="RefSeq" id="WP_059070423.1">
    <property type="nucleotide sequence ID" value="NZ_JAOQJX010000010.1"/>
</dbReference>
<evidence type="ECO:0000259" key="1">
    <source>
        <dbReference type="Pfam" id="PF13566"/>
    </source>
</evidence>
<dbReference type="Proteomes" id="UP001652394">
    <property type="component" value="Unassembled WGS sequence"/>
</dbReference>
<protein>
    <submittedName>
        <fullName evidence="2">TIGR03915 family putative DNA repair protein</fullName>
    </submittedName>
</protein>
<evidence type="ECO:0000313" key="2">
    <source>
        <dbReference type="EMBL" id="MCU6747616.1"/>
    </source>
</evidence>
<reference evidence="2 3" key="1">
    <citation type="journal article" date="2021" name="ISME Commun">
        <title>Automated analysis of genomic sequences facilitates high-throughput and comprehensive description of bacteria.</title>
        <authorList>
            <person name="Hitch T.C.A."/>
        </authorList>
    </citation>
    <scope>NUCLEOTIDE SEQUENCE [LARGE SCALE GENOMIC DNA]</scope>
    <source>
        <strain evidence="2 3">H2_18</strain>
    </source>
</reference>
<proteinExistence type="predicted"/>
<evidence type="ECO:0000313" key="3">
    <source>
        <dbReference type="Proteomes" id="UP001652394"/>
    </source>
</evidence>
<dbReference type="InterPro" id="IPR023875">
    <property type="entry name" value="DNA_repair_put"/>
</dbReference>
<organism evidence="2 3">
    <name type="scientific">Faecalicatena acetigenes</name>
    <dbReference type="NCBI Taxonomy" id="2981790"/>
    <lineage>
        <taxon>Bacteria</taxon>
        <taxon>Bacillati</taxon>
        <taxon>Bacillota</taxon>
        <taxon>Clostridia</taxon>
        <taxon>Lachnospirales</taxon>
        <taxon>Lachnospiraceae</taxon>
        <taxon>Faecalicatena</taxon>
    </lineage>
</organism>